<dbReference type="AlphaFoldDB" id="A0A930E1Y8"/>
<gene>
    <name evidence="1" type="ORF">HXM91_07395</name>
</gene>
<sequence length="63" mass="7158">MEKDDISCTSGFEGETKELLRLSRKVADYLQENFHPHTTVVIEVDSIRVEETLAAQVTEYAVD</sequence>
<organism evidence="1 2">
    <name type="scientific">Oribacterium sinus</name>
    <dbReference type="NCBI Taxonomy" id="237576"/>
    <lineage>
        <taxon>Bacteria</taxon>
        <taxon>Bacillati</taxon>
        <taxon>Bacillota</taxon>
        <taxon>Clostridia</taxon>
        <taxon>Lachnospirales</taxon>
        <taxon>Lachnospiraceae</taxon>
        <taxon>Oribacterium</taxon>
    </lineage>
</organism>
<reference evidence="1" key="1">
    <citation type="submission" date="2020-04" db="EMBL/GenBank/DDBJ databases">
        <title>Deep metagenomics examines the oral microbiome during advanced dental caries in children, revealing novel taxa and co-occurrences with host molecules.</title>
        <authorList>
            <person name="Baker J.L."/>
            <person name="Morton J.T."/>
            <person name="Dinis M."/>
            <person name="Alvarez R."/>
            <person name="Tran N.C."/>
            <person name="Knight R."/>
            <person name="Edlund A."/>
        </authorList>
    </citation>
    <scope>NUCLEOTIDE SEQUENCE</scope>
    <source>
        <strain evidence="1">JCVI_48_bin.5</strain>
    </source>
</reference>
<accession>A0A930E1Y8</accession>
<dbReference type="Proteomes" id="UP000780721">
    <property type="component" value="Unassembled WGS sequence"/>
</dbReference>
<evidence type="ECO:0000313" key="1">
    <source>
        <dbReference type="EMBL" id="MBF1305656.1"/>
    </source>
</evidence>
<comment type="caution">
    <text evidence="1">The sequence shown here is derived from an EMBL/GenBank/DDBJ whole genome shotgun (WGS) entry which is preliminary data.</text>
</comment>
<name>A0A930E1Y8_9FIRM</name>
<dbReference type="EMBL" id="JABZRB010000224">
    <property type="protein sequence ID" value="MBF1305656.1"/>
    <property type="molecule type" value="Genomic_DNA"/>
</dbReference>
<proteinExistence type="predicted"/>
<evidence type="ECO:0000313" key="2">
    <source>
        <dbReference type="Proteomes" id="UP000780721"/>
    </source>
</evidence>
<protein>
    <submittedName>
        <fullName evidence="1">Uncharacterized protein</fullName>
    </submittedName>
</protein>